<dbReference type="Proteomes" id="UP001370758">
    <property type="component" value="Unassembled WGS sequence"/>
</dbReference>
<protein>
    <submittedName>
        <fullName evidence="2">Uncharacterized protein</fullName>
    </submittedName>
</protein>
<evidence type="ECO:0000313" key="3">
    <source>
        <dbReference type="Proteomes" id="UP001370758"/>
    </source>
</evidence>
<dbReference type="EMBL" id="JAVHJL010000006">
    <property type="protein sequence ID" value="KAK6501775.1"/>
    <property type="molecule type" value="Genomic_DNA"/>
</dbReference>
<keyword evidence="3" id="KW-1185">Reference proteome</keyword>
<accession>A0AAV9W684</accession>
<reference evidence="2 3" key="1">
    <citation type="submission" date="2023-08" db="EMBL/GenBank/DDBJ databases">
        <authorList>
            <person name="Palmer J.M."/>
        </authorList>
    </citation>
    <scope>NUCLEOTIDE SEQUENCE [LARGE SCALE GENOMIC DNA]</scope>
    <source>
        <strain evidence="2 3">TWF481</strain>
    </source>
</reference>
<name>A0AAV9W684_9PEZI</name>
<organism evidence="2 3">
    <name type="scientific">Arthrobotrys musiformis</name>
    <dbReference type="NCBI Taxonomy" id="47236"/>
    <lineage>
        <taxon>Eukaryota</taxon>
        <taxon>Fungi</taxon>
        <taxon>Dikarya</taxon>
        <taxon>Ascomycota</taxon>
        <taxon>Pezizomycotina</taxon>
        <taxon>Orbiliomycetes</taxon>
        <taxon>Orbiliales</taxon>
        <taxon>Orbiliaceae</taxon>
        <taxon>Arthrobotrys</taxon>
    </lineage>
</organism>
<feature type="region of interest" description="Disordered" evidence="1">
    <location>
        <begin position="510"/>
        <end position="534"/>
    </location>
</feature>
<gene>
    <name evidence="2" type="ORF">TWF481_009601</name>
</gene>
<comment type="caution">
    <text evidence="2">The sequence shown here is derived from an EMBL/GenBank/DDBJ whole genome shotgun (WGS) entry which is preliminary data.</text>
</comment>
<dbReference type="AlphaFoldDB" id="A0AAV9W684"/>
<evidence type="ECO:0000256" key="1">
    <source>
        <dbReference type="SAM" id="MobiDB-lite"/>
    </source>
</evidence>
<proteinExistence type="predicted"/>
<evidence type="ECO:0000313" key="2">
    <source>
        <dbReference type="EMBL" id="KAK6501775.1"/>
    </source>
</evidence>
<sequence length="548" mass="60506">MIPSIVAARGFLRNFLLISFLLISQSSAYLLKFKWSGLDATKSPVIVGDTETGAACQRINKPLASPSDSQIEAVSALNRYGDQAIHAMGLWLDPNCEGDPDVFIGWIVQDGFNIWQLVDLNRIGGSSTAVAKYAAWKPITPGELESQEGYASFRHPTNLGDGGYVILDGETDEVIRTAQFVGGGEGPIVQFGVVNAASSQMPVHDILNATGDPSGDSPIRRLTDLPATYTTEYIASITPANLASGQLRFRIKDKSMPALRAAGDTYDWESSSNLINDITQDILQEVPRPNTQYLKDYEAPLPKDVADNFRKSLENASARKQIKLEAGQGPIVPQVRGSLSTEEALRRVGIPPGANTGEEVRTIDDYLLEPSFWPKLYNTPGKNPYQAMGISPEDLQADYWKELQMSANNGNPVDILAPHQLSNLIKNRMFGPGPDGRPNNIPPTEFENDPPNPFPAFIQRHTLGRYQLEDQPKVWANDPTQHPTYRPPRTNIEVEEPEAEVKVEETVVQQNPAPVLPADNVPSDPSDLEGDFHAPVDDYYYRSRFRRR</sequence>